<dbReference type="AlphaFoldDB" id="A0A7W6ZY12"/>
<protein>
    <submittedName>
        <fullName evidence="2">Uncharacterized protein</fullName>
    </submittedName>
</protein>
<sequence length="80" mass="8884">MDEIQRPPGIGLRFDQDRRTRADGTPSGFPLPNGKSFRPIEPVDAIDPGRFSIPPEQDEQSPIAETPSLIGEVTQLRPQF</sequence>
<evidence type="ECO:0000256" key="1">
    <source>
        <dbReference type="SAM" id="MobiDB-lite"/>
    </source>
</evidence>
<evidence type="ECO:0000313" key="2">
    <source>
        <dbReference type="EMBL" id="MBB4570847.1"/>
    </source>
</evidence>
<accession>A0A7W6ZY12</accession>
<dbReference type="Proteomes" id="UP000543836">
    <property type="component" value="Unassembled WGS sequence"/>
</dbReference>
<evidence type="ECO:0000313" key="3">
    <source>
        <dbReference type="Proteomes" id="UP000543836"/>
    </source>
</evidence>
<name>A0A7W6ZY12_9HYPH</name>
<organism evidence="2 3">
    <name type="scientific">Rhizobium leucaenae</name>
    <dbReference type="NCBI Taxonomy" id="29450"/>
    <lineage>
        <taxon>Bacteria</taxon>
        <taxon>Pseudomonadati</taxon>
        <taxon>Pseudomonadota</taxon>
        <taxon>Alphaproteobacteria</taxon>
        <taxon>Hyphomicrobiales</taxon>
        <taxon>Rhizobiaceae</taxon>
        <taxon>Rhizobium/Agrobacterium group</taxon>
        <taxon>Rhizobium</taxon>
    </lineage>
</organism>
<gene>
    <name evidence="2" type="ORF">GGE60_005004</name>
</gene>
<reference evidence="2 3" key="1">
    <citation type="submission" date="2020-08" db="EMBL/GenBank/DDBJ databases">
        <title>Genomic Encyclopedia of Type Strains, Phase IV (KMG-V): Genome sequencing to study the core and pangenomes of soil and plant-associated prokaryotes.</title>
        <authorList>
            <person name="Whitman W."/>
        </authorList>
    </citation>
    <scope>NUCLEOTIDE SEQUENCE [LARGE SCALE GENOMIC DNA]</scope>
    <source>
        <strain evidence="2 3">SEMIA 492</strain>
    </source>
</reference>
<keyword evidence="3" id="KW-1185">Reference proteome</keyword>
<dbReference type="EMBL" id="JACIIG010000017">
    <property type="protein sequence ID" value="MBB4570847.1"/>
    <property type="molecule type" value="Genomic_DNA"/>
</dbReference>
<proteinExistence type="predicted"/>
<feature type="region of interest" description="Disordered" evidence="1">
    <location>
        <begin position="1"/>
        <end position="80"/>
    </location>
</feature>
<comment type="caution">
    <text evidence="2">The sequence shown here is derived from an EMBL/GenBank/DDBJ whole genome shotgun (WGS) entry which is preliminary data.</text>
</comment>